<organism evidence="1">
    <name type="scientific">Arundo donax</name>
    <name type="common">Giant reed</name>
    <name type="synonym">Donax arundinaceus</name>
    <dbReference type="NCBI Taxonomy" id="35708"/>
    <lineage>
        <taxon>Eukaryota</taxon>
        <taxon>Viridiplantae</taxon>
        <taxon>Streptophyta</taxon>
        <taxon>Embryophyta</taxon>
        <taxon>Tracheophyta</taxon>
        <taxon>Spermatophyta</taxon>
        <taxon>Magnoliopsida</taxon>
        <taxon>Liliopsida</taxon>
        <taxon>Poales</taxon>
        <taxon>Poaceae</taxon>
        <taxon>PACMAD clade</taxon>
        <taxon>Arundinoideae</taxon>
        <taxon>Arundineae</taxon>
        <taxon>Arundo</taxon>
    </lineage>
</organism>
<sequence>MTSIYVTMLNYQAKFRLKIQITVIISLQV</sequence>
<name>A0A0A9ABN9_ARUDO</name>
<evidence type="ECO:0000313" key="1">
    <source>
        <dbReference type="EMBL" id="JAD44472.1"/>
    </source>
</evidence>
<dbReference type="EMBL" id="GBRH01253423">
    <property type="protein sequence ID" value="JAD44472.1"/>
    <property type="molecule type" value="Transcribed_RNA"/>
</dbReference>
<reference evidence="1" key="1">
    <citation type="submission" date="2014-09" db="EMBL/GenBank/DDBJ databases">
        <authorList>
            <person name="Magalhaes I.L.F."/>
            <person name="Oliveira U."/>
            <person name="Santos F.R."/>
            <person name="Vidigal T.H.D.A."/>
            <person name="Brescovit A.D."/>
            <person name="Santos A.J."/>
        </authorList>
    </citation>
    <scope>NUCLEOTIDE SEQUENCE</scope>
    <source>
        <tissue evidence="1">Shoot tissue taken approximately 20 cm above the soil surface</tissue>
    </source>
</reference>
<reference evidence="1" key="2">
    <citation type="journal article" date="2015" name="Data Brief">
        <title>Shoot transcriptome of the giant reed, Arundo donax.</title>
        <authorList>
            <person name="Barrero R.A."/>
            <person name="Guerrero F.D."/>
            <person name="Moolhuijzen P."/>
            <person name="Goolsby J.A."/>
            <person name="Tidwell J."/>
            <person name="Bellgard S.E."/>
            <person name="Bellgard M.I."/>
        </authorList>
    </citation>
    <scope>NUCLEOTIDE SEQUENCE</scope>
    <source>
        <tissue evidence="1">Shoot tissue taken approximately 20 cm above the soil surface</tissue>
    </source>
</reference>
<proteinExistence type="predicted"/>
<dbReference type="AlphaFoldDB" id="A0A0A9ABN9"/>
<protein>
    <submittedName>
        <fullName evidence="1">Uncharacterized protein</fullName>
    </submittedName>
</protein>
<accession>A0A0A9ABN9</accession>